<dbReference type="STRING" id="4537.A0A0E0LMU9"/>
<dbReference type="PANTHER" id="PTHR45988">
    <property type="entry name" value="C2H2 TYPE ZINC FINGER TRANSCRIPTION FACTOR FAMILY-RELATED"/>
    <property type="match status" value="1"/>
</dbReference>
<dbReference type="GO" id="GO:0003700">
    <property type="term" value="F:DNA-binding transcription factor activity"/>
    <property type="evidence" value="ECO:0007669"/>
    <property type="project" value="InterPro"/>
</dbReference>
<dbReference type="PROSITE" id="PS00028">
    <property type="entry name" value="ZINC_FINGER_C2H2_1"/>
    <property type="match status" value="1"/>
</dbReference>
<reference evidence="10" key="1">
    <citation type="submission" date="2015-04" db="UniProtKB">
        <authorList>
            <consortium name="EnsemblPlants"/>
        </authorList>
    </citation>
    <scope>IDENTIFICATION</scope>
</reference>
<dbReference type="eggNOG" id="KOG1721">
    <property type="taxonomic scope" value="Eukaryota"/>
</dbReference>
<reference evidence="10" key="2">
    <citation type="submission" date="2018-05" db="EMBL/GenBank/DDBJ databases">
        <title>OpunRS2 (Oryza punctata Reference Sequence Version 2).</title>
        <authorList>
            <person name="Zhang J."/>
            <person name="Kudrna D."/>
            <person name="Lee S."/>
            <person name="Talag J."/>
            <person name="Welchert J."/>
            <person name="Wing R.A."/>
        </authorList>
    </citation>
    <scope>NUCLEOTIDE SEQUENCE [LARGE SCALE GENOMIC DNA]</scope>
</reference>
<keyword evidence="6" id="KW-0804">Transcription</keyword>
<dbReference type="OMA" id="HYVCGVE"/>
<evidence type="ECO:0000256" key="8">
    <source>
        <dbReference type="SAM" id="MobiDB-lite"/>
    </source>
</evidence>
<keyword evidence="2" id="KW-0677">Repeat</keyword>
<dbReference type="PANTHER" id="PTHR45988:SF91">
    <property type="entry name" value="ZINC FINGER PROTEIN 1"/>
    <property type="match status" value="1"/>
</dbReference>
<feature type="domain" description="C2H2-type" evidence="9">
    <location>
        <begin position="122"/>
        <end position="144"/>
    </location>
</feature>
<keyword evidence="3 7" id="KW-0863">Zinc-finger</keyword>
<evidence type="ECO:0000313" key="10">
    <source>
        <dbReference type="EnsemblPlants" id="OPUNC07G19420.1"/>
    </source>
</evidence>
<organism evidence="10">
    <name type="scientific">Oryza punctata</name>
    <name type="common">Red rice</name>
    <dbReference type="NCBI Taxonomy" id="4537"/>
    <lineage>
        <taxon>Eukaryota</taxon>
        <taxon>Viridiplantae</taxon>
        <taxon>Streptophyta</taxon>
        <taxon>Embryophyta</taxon>
        <taxon>Tracheophyta</taxon>
        <taxon>Spermatophyta</taxon>
        <taxon>Magnoliopsida</taxon>
        <taxon>Liliopsida</taxon>
        <taxon>Poales</taxon>
        <taxon>Poaceae</taxon>
        <taxon>BOP clade</taxon>
        <taxon>Oryzoideae</taxon>
        <taxon>Oryzeae</taxon>
        <taxon>Oryzinae</taxon>
        <taxon>Oryza</taxon>
    </lineage>
</organism>
<dbReference type="GO" id="GO:0000976">
    <property type="term" value="F:transcription cis-regulatory region binding"/>
    <property type="evidence" value="ECO:0007669"/>
    <property type="project" value="TreeGrafter"/>
</dbReference>
<dbReference type="InterPro" id="IPR044653">
    <property type="entry name" value="AZF1/2/3-like"/>
</dbReference>
<evidence type="ECO:0000256" key="7">
    <source>
        <dbReference type="PROSITE-ProRule" id="PRU00042"/>
    </source>
</evidence>
<evidence type="ECO:0000256" key="6">
    <source>
        <dbReference type="ARBA" id="ARBA00023163"/>
    </source>
</evidence>
<feature type="region of interest" description="Disordered" evidence="8">
    <location>
        <begin position="187"/>
        <end position="206"/>
    </location>
</feature>
<proteinExistence type="predicted"/>
<dbReference type="EnsemblPlants" id="OPUNC07G19420.1">
    <property type="protein sequence ID" value="OPUNC07G19420.1"/>
    <property type="gene ID" value="OPUNC07G19420"/>
</dbReference>
<dbReference type="Pfam" id="PF13912">
    <property type="entry name" value="zf-C2H2_6"/>
    <property type="match status" value="2"/>
</dbReference>
<dbReference type="Proteomes" id="UP000026962">
    <property type="component" value="Chromosome 7"/>
</dbReference>
<dbReference type="PROSITE" id="PS50157">
    <property type="entry name" value="ZINC_FINGER_C2H2_2"/>
    <property type="match status" value="1"/>
</dbReference>
<dbReference type="AlphaFoldDB" id="A0A0E0LMU9"/>
<evidence type="ECO:0000256" key="3">
    <source>
        <dbReference type="ARBA" id="ARBA00022771"/>
    </source>
</evidence>
<evidence type="ECO:0000256" key="1">
    <source>
        <dbReference type="ARBA" id="ARBA00022723"/>
    </source>
</evidence>
<keyword evidence="4" id="KW-0862">Zinc</keyword>
<dbReference type="HOGENOM" id="CLU_059471_1_0_1"/>
<keyword evidence="11" id="KW-1185">Reference proteome</keyword>
<dbReference type="GO" id="GO:0008270">
    <property type="term" value="F:zinc ion binding"/>
    <property type="evidence" value="ECO:0007669"/>
    <property type="project" value="UniProtKB-KW"/>
</dbReference>
<evidence type="ECO:0000313" key="11">
    <source>
        <dbReference type="Proteomes" id="UP000026962"/>
    </source>
</evidence>
<accession>A0A0E0LMU9</accession>
<keyword evidence="1" id="KW-0479">Metal-binding</keyword>
<evidence type="ECO:0000256" key="5">
    <source>
        <dbReference type="ARBA" id="ARBA00023015"/>
    </source>
</evidence>
<name>A0A0E0LMU9_ORYPU</name>
<evidence type="ECO:0000256" key="4">
    <source>
        <dbReference type="ARBA" id="ARBA00022833"/>
    </source>
</evidence>
<sequence>MGLNEKSLVPPLSPTPVDFQAHQGCPSKHHNFNASKSRNISGSVALSSDSEEEYLVVCLLMLARGIRDETKDIGGLGDIKGVGVDTLEVALGGHMTCHRNLFAQVVAGDELSSDGTKVVKGHKCSVCRLEFPSGQALGGHMRVHYVGGVEGGSIKEKSNVKAKVTRALKAVLKDFDLNMPVVATMVGDKAESSPPKAKRVRMMPLP</sequence>
<dbReference type="GO" id="GO:0005634">
    <property type="term" value="C:nucleus"/>
    <property type="evidence" value="ECO:0007669"/>
    <property type="project" value="TreeGrafter"/>
</dbReference>
<protein>
    <recommendedName>
        <fullName evidence="9">C2H2-type domain-containing protein</fullName>
    </recommendedName>
</protein>
<evidence type="ECO:0000259" key="9">
    <source>
        <dbReference type="PROSITE" id="PS50157"/>
    </source>
</evidence>
<dbReference type="InterPro" id="IPR013087">
    <property type="entry name" value="Znf_C2H2_type"/>
</dbReference>
<evidence type="ECO:0000256" key="2">
    <source>
        <dbReference type="ARBA" id="ARBA00022737"/>
    </source>
</evidence>
<dbReference type="Gramene" id="OPUNC07G19420.1">
    <property type="protein sequence ID" value="OPUNC07G19420.1"/>
    <property type="gene ID" value="OPUNC07G19420"/>
</dbReference>
<feature type="compositionally biased region" description="Basic residues" evidence="8">
    <location>
        <begin position="196"/>
        <end position="206"/>
    </location>
</feature>
<keyword evidence="5" id="KW-0805">Transcription regulation</keyword>